<dbReference type="RefSeq" id="XP_046058350.1">
    <property type="nucleotide sequence ID" value="XM_046207940.1"/>
</dbReference>
<dbReference type="GeneID" id="70238597"/>
<name>A0A9P8NXW3_9ASCO</name>
<dbReference type="AlphaFoldDB" id="A0A9P8NXW3"/>
<evidence type="ECO:0000313" key="1">
    <source>
        <dbReference type="EMBL" id="KAH3661226.1"/>
    </source>
</evidence>
<proteinExistence type="predicted"/>
<dbReference type="Proteomes" id="UP000769157">
    <property type="component" value="Unassembled WGS sequence"/>
</dbReference>
<dbReference type="EMBL" id="JAEUBE010000487">
    <property type="protein sequence ID" value="KAH3661226.1"/>
    <property type="molecule type" value="Genomic_DNA"/>
</dbReference>
<protein>
    <submittedName>
        <fullName evidence="1">Uncharacterized protein</fullName>
    </submittedName>
</protein>
<sequence>MPSVPLLDSHGVSVDVLVQLVEQSNGLDDVIVVLLNRKLNLGSGVGVSKTKLGSFQVSLLKTLEQLGTENTDTSQQILHNFVGVALDVWKNLLDRRSKGLVRNTKSNLVLLGSLWQVQLDHRLQVVGNKSLTDLVGVLKSLGSSLERSKGHKLNKLGKSSQVVTGALDLLESRANLVLLHLHLEDGVSRGLFEKKIVKSGHDE</sequence>
<reference evidence="1" key="1">
    <citation type="journal article" date="2021" name="Open Biol.">
        <title>Shared evolutionary footprints suggest mitochondrial oxidative damage underlies multiple complex I losses in fungi.</title>
        <authorList>
            <person name="Schikora-Tamarit M.A."/>
            <person name="Marcet-Houben M."/>
            <person name="Nosek J."/>
            <person name="Gabaldon T."/>
        </authorList>
    </citation>
    <scope>NUCLEOTIDE SEQUENCE</scope>
    <source>
        <strain evidence="1">CBS6075</strain>
    </source>
</reference>
<gene>
    <name evidence="1" type="ORF">OGAPHI_006633</name>
</gene>
<accession>A0A9P8NXW3</accession>
<reference evidence="1" key="2">
    <citation type="submission" date="2021-01" db="EMBL/GenBank/DDBJ databases">
        <authorList>
            <person name="Schikora-Tamarit M.A."/>
        </authorList>
    </citation>
    <scope>NUCLEOTIDE SEQUENCE</scope>
    <source>
        <strain evidence="1">CBS6075</strain>
    </source>
</reference>
<comment type="caution">
    <text evidence="1">The sequence shown here is derived from an EMBL/GenBank/DDBJ whole genome shotgun (WGS) entry which is preliminary data.</text>
</comment>
<organism evidence="1 2">
    <name type="scientific">Ogataea philodendri</name>
    <dbReference type="NCBI Taxonomy" id="1378263"/>
    <lineage>
        <taxon>Eukaryota</taxon>
        <taxon>Fungi</taxon>
        <taxon>Dikarya</taxon>
        <taxon>Ascomycota</taxon>
        <taxon>Saccharomycotina</taxon>
        <taxon>Pichiomycetes</taxon>
        <taxon>Pichiales</taxon>
        <taxon>Pichiaceae</taxon>
        <taxon>Ogataea</taxon>
    </lineage>
</organism>
<evidence type="ECO:0000313" key="2">
    <source>
        <dbReference type="Proteomes" id="UP000769157"/>
    </source>
</evidence>
<keyword evidence="2" id="KW-1185">Reference proteome</keyword>